<keyword evidence="8" id="KW-0418">Kinase</keyword>
<sequence length="765" mass="85260">MPTMNQAHKINDPKMIGLWKVGRTLGKGFSGRVRIARHSKTGQFAAIKIITKGSLPSRVSLNRLADEVEHSLLAVEREIVVMKLIDHPNIMKLYDVWETSSSLYLILEYVQGGELFEYLCSNGRLSKKEAVDYFQQLICAVDYCHRFNIAHRDLKLENVLIDQDSNIKVADFGMAAWQDDAQGKLLRTSCGSPHYASPEIISGKPYNGAAADIWSCGIILHALLTARLPFDDDDCPTLLQKISVGKFTMPQDIDPAAQDLIGRMLTRDVEKRITMREIMRHPFFTSQPLKNPSAMPTNPNIDSIARPIGSLSGIDPDIFANLRTLWHDTPDSDIIDSLLSPERNWQKGIYHLLVNYRDKYADLRYGEEEQIQQRLERKKSKQARKEAKLQEIPPRTGPPTPRRAKDRNVELIASDSSLPYMQVSSDMIPAISLSVSSPTKYDAVMDVELPTLTAPELDDPAIQGFFEQVARHLNVLQARTGSPNPSTLSGSAFSPQQIYPLALVDSIINSDSQQASASGNNTTRPLSVRQKGRTAHAILNGDKENARPMMEGDLIHEPSPLSLNRVIMGDLKNDSTSIGRKSPHYQKNRPLSPMFSDAGSSFSGLSSPDGSGSTSPRRTWLDSVFKFKPATYNLLSRYDVHTTRDECRRLLVEMDLVVSQHESEKLGVLKCRSQDIKATNNVMNGFKSVKFRVELQWPTPQLCHHGFMVSLVLVQEKGPLDAFKAIYQQLASAWTLDNPITGSLSAVTGPSSTRAIGGRLESQFL</sequence>
<dbReference type="GO" id="GO:0004674">
    <property type="term" value="F:protein serine/threonine kinase activity"/>
    <property type="evidence" value="ECO:0007669"/>
    <property type="project" value="UniProtKB-KW"/>
</dbReference>
<dbReference type="InterPro" id="IPR011009">
    <property type="entry name" value="Kinase-like_dom_sf"/>
</dbReference>
<keyword evidence="6" id="KW-0808">Transferase</keyword>
<evidence type="ECO:0000256" key="10">
    <source>
        <dbReference type="ARBA" id="ARBA00047899"/>
    </source>
</evidence>
<evidence type="ECO:0000313" key="15">
    <source>
        <dbReference type="EMBL" id="PPQ67703.1"/>
    </source>
</evidence>
<evidence type="ECO:0000259" key="14">
    <source>
        <dbReference type="PROSITE" id="PS50011"/>
    </source>
</evidence>
<feature type="region of interest" description="Disordered" evidence="13">
    <location>
        <begin position="513"/>
        <end position="540"/>
    </location>
</feature>
<dbReference type="GO" id="GO:0005524">
    <property type="term" value="F:ATP binding"/>
    <property type="evidence" value="ECO:0007669"/>
    <property type="project" value="UniProtKB-UniRule"/>
</dbReference>
<feature type="domain" description="Protein kinase" evidence="14">
    <location>
        <begin position="19"/>
        <end position="284"/>
    </location>
</feature>
<dbReference type="InParanoid" id="A0A409VN78"/>
<evidence type="ECO:0000256" key="11">
    <source>
        <dbReference type="ARBA" id="ARBA00048679"/>
    </source>
</evidence>
<dbReference type="Gene3D" id="1.10.510.10">
    <property type="entry name" value="Transferase(Phosphotransferase) domain 1"/>
    <property type="match status" value="1"/>
</dbReference>
<keyword evidence="16" id="KW-1185">Reference proteome</keyword>
<comment type="catalytic activity">
    <reaction evidence="10">
        <text>L-threonyl-[protein] + ATP = O-phospho-L-threonyl-[protein] + ADP + H(+)</text>
        <dbReference type="Rhea" id="RHEA:46608"/>
        <dbReference type="Rhea" id="RHEA-COMP:11060"/>
        <dbReference type="Rhea" id="RHEA-COMP:11605"/>
        <dbReference type="ChEBI" id="CHEBI:15378"/>
        <dbReference type="ChEBI" id="CHEBI:30013"/>
        <dbReference type="ChEBI" id="CHEBI:30616"/>
        <dbReference type="ChEBI" id="CHEBI:61977"/>
        <dbReference type="ChEBI" id="CHEBI:456216"/>
        <dbReference type="EC" id="2.7.11.1"/>
    </reaction>
</comment>
<dbReference type="CDD" id="cd14081">
    <property type="entry name" value="STKc_BRSK1_2"/>
    <property type="match status" value="1"/>
</dbReference>
<evidence type="ECO:0000256" key="13">
    <source>
        <dbReference type="SAM" id="MobiDB-lite"/>
    </source>
</evidence>
<dbReference type="PROSITE" id="PS00107">
    <property type="entry name" value="PROTEIN_KINASE_ATP"/>
    <property type="match status" value="1"/>
</dbReference>
<name>A0A409VN78_9AGAR</name>
<keyword evidence="9 12" id="KW-0067">ATP-binding</keyword>
<comment type="similarity">
    <text evidence="2">Belongs to the protein kinase superfamily. CAMK Ser/Thr protein kinase family. NIM1 subfamily.</text>
</comment>
<accession>A0A409VN78</accession>
<evidence type="ECO:0000313" key="16">
    <source>
        <dbReference type="Proteomes" id="UP000284842"/>
    </source>
</evidence>
<evidence type="ECO:0000256" key="4">
    <source>
        <dbReference type="ARBA" id="ARBA00022527"/>
    </source>
</evidence>
<evidence type="ECO:0000256" key="9">
    <source>
        <dbReference type="ARBA" id="ARBA00022840"/>
    </source>
</evidence>
<evidence type="ECO:0000256" key="5">
    <source>
        <dbReference type="ARBA" id="ARBA00022553"/>
    </source>
</evidence>
<evidence type="ECO:0000256" key="8">
    <source>
        <dbReference type="ARBA" id="ARBA00022777"/>
    </source>
</evidence>
<feature type="binding site" evidence="12">
    <location>
        <position position="48"/>
    </location>
    <ligand>
        <name>ATP</name>
        <dbReference type="ChEBI" id="CHEBI:30616"/>
    </ligand>
</feature>
<dbReference type="OrthoDB" id="193931at2759"/>
<dbReference type="GO" id="GO:0035556">
    <property type="term" value="P:intracellular signal transduction"/>
    <property type="evidence" value="ECO:0007669"/>
    <property type="project" value="TreeGrafter"/>
</dbReference>
<dbReference type="PROSITE" id="PS00108">
    <property type="entry name" value="PROTEIN_KINASE_ST"/>
    <property type="match status" value="1"/>
</dbReference>
<feature type="compositionally biased region" description="Polar residues" evidence="13">
    <location>
        <begin position="513"/>
        <end position="525"/>
    </location>
</feature>
<dbReference type="SUPFAM" id="SSF56112">
    <property type="entry name" value="Protein kinase-like (PK-like)"/>
    <property type="match status" value="1"/>
</dbReference>
<evidence type="ECO:0000256" key="7">
    <source>
        <dbReference type="ARBA" id="ARBA00022741"/>
    </source>
</evidence>
<evidence type="ECO:0000256" key="3">
    <source>
        <dbReference type="ARBA" id="ARBA00012513"/>
    </source>
</evidence>
<protein>
    <recommendedName>
        <fullName evidence="3">non-specific serine/threonine protein kinase</fullName>
        <ecNumber evidence="3">2.7.11.1</ecNumber>
    </recommendedName>
</protein>
<dbReference type="InterPro" id="IPR000719">
    <property type="entry name" value="Prot_kinase_dom"/>
</dbReference>
<comment type="caution">
    <text evidence="15">The sequence shown here is derived from an EMBL/GenBank/DDBJ whole genome shotgun (WGS) entry which is preliminary data.</text>
</comment>
<dbReference type="EC" id="2.7.11.1" evidence="3"/>
<dbReference type="InterPro" id="IPR017441">
    <property type="entry name" value="Protein_kinase_ATP_BS"/>
</dbReference>
<dbReference type="InterPro" id="IPR008271">
    <property type="entry name" value="Ser/Thr_kinase_AS"/>
</dbReference>
<reference evidence="15 16" key="1">
    <citation type="journal article" date="2018" name="Evol. Lett.">
        <title>Horizontal gene cluster transfer increased hallucinogenic mushroom diversity.</title>
        <authorList>
            <person name="Reynolds H.T."/>
            <person name="Vijayakumar V."/>
            <person name="Gluck-Thaler E."/>
            <person name="Korotkin H.B."/>
            <person name="Matheny P.B."/>
            <person name="Slot J.C."/>
        </authorList>
    </citation>
    <scope>NUCLEOTIDE SEQUENCE [LARGE SCALE GENOMIC DNA]</scope>
    <source>
        <strain evidence="15 16">2629</strain>
    </source>
</reference>
<gene>
    <name evidence="15" type="ORF">CVT24_002759</name>
</gene>
<comment type="subcellular location">
    <subcellularLocation>
        <location evidence="1">Bud neck</location>
    </subcellularLocation>
</comment>
<keyword evidence="7 12" id="KW-0547">Nucleotide-binding</keyword>
<dbReference type="PANTHER" id="PTHR24346">
    <property type="entry name" value="MAP/MICROTUBULE AFFINITY-REGULATING KINASE"/>
    <property type="match status" value="1"/>
</dbReference>
<dbReference type="STRING" id="181874.A0A409VN78"/>
<organism evidence="15 16">
    <name type="scientific">Panaeolus cyanescens</name>
    <dbReference type="NCBI Taxonomy" id="181874"/>
    <lineage>
        <taxon>Eukaryota</taxon>
        <taxon>Fungi</taxon>
        <taxon>Dikarya</taxon>
        <taxon>Basidiomycota</taxon>
        <taxon>Agaricomycotina</taxon>
        <taxon>Agaricomycetes</taxon>
        <taxon>Agaricomycetidae</taxon>
        <taxon>Agaricales</taxon>
        <taxon>Agaricineae</taxon>
        <taxon>Galeropsidaceae</taxon>
        <taxon>Panaeolus</taxon>
    </lineage>
</organism>
<dbReference type="SMART" id="SM00220">
    <property type="entry name" value="S_TKc"/>
    <property type="match status" value="1"/>
</dbReference>
<dbReference type="EMBL" id="NHTK01006021">
    <property type="protein sequence ID" value="PPQ67703.1"/>
    <property type="molecule type" value="Genomic_DNA"/>
</dbReference>
<evidence type="ECO:0000256" key="12">
    <source>
        <dbReference type="PROSITE-ProRule" id="PRU10141"/>
    </source>
</evidence>
<dbReference type="AlphaFoldDB" id="A0A409VN78"/>
<dbReference type="Pfam" id="PF00069">
    <property type="entry name" value="Pkinase"/>
    <property type="match status" value="1"/>
</dbReference>
<dbReference type="Proteomes" id="UP000284842">
    <property type="component" value="Unassembled WGS sequence"/>
</dbReference>
<dbReference type="PANTHER" id="PTHR24346:SF110">
    <property type="entry name" value="NON-SPECIFIC SERINE_THREONINE PROTEIN KINASE"/>
    <property type="match status" value="1"/>
</dbReference>
<dbReference type="FunFam" id="1.10.510.10:FF:000394">
    <property type="entry name" value="Serine/threonine-protein kinase HSL1"/>
    <property type="match status" value="1"/>
</dbReference>
<keyword evidence="4" id="KW-0723">Serine/threonine-protein kinase</keyword>
<feature type="region of interest" description="Disordered" evidence="13">
    <location>
        <begin position="574"/>
        <end position="617"/>
    </location>
</feature>
<evidence type="ECO:0000256" key="1">
    <source>
        <dbReference type="ARBA" id="ARBA00004266"/>
    </source>
</evidence>
<dbReference type="GO" id="GO:0005940">
    <property type="term" value="C:septin ring"/>
    <property type="evidence" value="ECO:0007669"/>
    <property type="project" value="UniProtKB-ARBA"/>
</dbReference>
<feature type="region of interest" description="Disordered" evidence="13">
    <location>
        <begin position="375"/>
        <end position="407"/>
    </location>
</feature>
<keyword evidence="5" id="KW-0597">Phosphoprotein</keyword>
<proteinExistence type="inferred from homology"/>
<dbReference type="GO" id="GO:0005935">
    <property type="term" value="C:cellular bud neck"/>
    <property type="evidence" value="ECO:0007669"/>
    <property type="project" value="UniProtKB-SubCell"/>
</dbReference>
<comment type="catalytic activity">
    <reaction evidence="11">
        <text>L-seryl-[protein] + ATP = O-phospho-L-seryl-[protein] + ADP + H(+)</text>
        <dbReference type="Rhea" id="RHEA:17989"/>
        <dbReference type="Rhea" id="RHEA-COMP:9863"/>
        <dbReference type="Rhea" id="RHEA-COMP:11604"/>
        <dbReference type="ChEBI" id="CHEBI:15378"/>
        <dbReference type="ChEBI" id="CHEBI:29999"/>
        <dbReference type="ChEBI" id="CHEBI:30616"/>
        <dbReference type="ChEBI" id="CHEBI:83421"/>
        <dbReference type="ChEBI" id="CHEBI:456216"/>
        <dbReference type="EC" id="2.7.11.1"/>
    </reaction>
</comment>
<evidence type="ECO:0000256" key="2">
    <source>
        <dbReference type="ARBA" id="ARBA00010791"/>
    </source>
</evidence>
<feature type="compositionally biased region" description="Low complexity" evidence="13">
    <location>
        <begin position="595"/>
        <end position="616"/>
    </location>
</feature>
<evidence type="ECO:0000256" key="6">
    <source>
        <dbReference type="ARBA" id="ARBA00022679"/>
    </source>
</evidence>
<dbReference type="PROSITE" id="PS50011">
    <property type="entry name" value="PROTEIN_KINASE_DOM"/>
    <property type="match status" value="1"/>
</dbReference>